<protein>
    <submittedName>
        <fullName evidence="1">Uncharacterized protein</fullName>
    </submittedName>
</protein>
<proteinExistence type="predicted"/>
<accession>A0AAV1Z9R0</accession>
<sequence>MGRRINTTLPISKTQLQPYSVNKKALETKEERRMYTQKKNYDHHHGIRNIDELDLGQNARVWITDRRETGKVLKKTPFPRSYLVQSGKRVFRRK</sequence>
<name>A0AAV1Z9R0_9ARAC</name>
<gene>
    <name evidence="1" type="ORF">LARSCL_LOCUS4123</name>
</gene>
<evidence type="ECO:0000313" key="1">
    <source>
        <dbReference type="EMBL" id="CAL1268355.1"/>
    </source>
</evidence>
<dbReference type="EMBL" id="CAXIEN010000033">
    <property type="protein sequence ID" value="CAL1268355.1"/>
    <property type="molecule type" value="Genomic_DNA"/>
</dbReference>
<evidence type="ECO:0000313" key="2">
    <source>
        <dbReference type="Proteomes" id="UP001497382"/>
    </source>
</evidence>
<reference evidence="1 2" key="1">
    <citation type="submission" date="2024-04" db="EMBL/GenBank/DDBJ databases">
        <authorList>
            <person name="Rising A."/>
            <person name="Reimegard J."/>
            <person name="Sonavane S."/>
            <person name="Akerstrom W."/>
            <person name="Nylinder S."/>
            <person name="Hedman E."/>
            <person name="Kallberg Y."/>
        </authorList>
    </citation>
    <scope>NUCLEOTIDE SEQUENCE [LARGE SCALE GENOMIC DNA]</scope>
</reference>
<comment type="caution">
    <text evidence="1">The sequence shown here is derived from an EMBL/GenBank/DDBJ whole genome shotgun (WGS) entry which is preliminary data.</text>
</comment>
<dbReference type="Proteomes" id="UP001497382">
    <property type="component" value="Unassembled WGS sequence"/>
</dbReference>
<organism evidence="1 2">
    <name type="scientific">Larinioides sclopetarius</name>
    <dbReference type="NCBI Taxonomy" id="280406"/>
    <lineage>
        <taxon>Eukaryota</taxon>
        <taxon>Metazoa</taxon>
        <taxon>Ecdysozoa</taxon>
        <taxon>Arthropoda</taxon>
        <taxon>Chelicerata</taxon>
        <taxon>Arachnida</taxon>
        <taxon>Araneae</taxon>
        <taxon>Araneomorphae</taxon>
        <taxon>Entelegynae</taxon>
        <taxon>Araneoidea</taxon>
        <taxon>Araneidae</taxon>
        <taxon>Larinioides</taxon>
    </lineage>
</organism>
<dbReference type="AlphaFoldDB" id="A0AAV1Z9R0"/>
<keyword evidence="2" id="KW-1185">Reference proteome</keyword>